<evidence type="ECO:0000256" key="1">
    <source>
        <dbReference type="SAM" id="MobiDB-lite"/>
    </source>
</evidence>
<proteinExistence type="predicted"/>
<feature type="compositionally biased region" description="Pro residues" evidence="1">
    <location>
        <begin position="1"/>
        <end position="14"/>
    </location>
</feature>
<comment type="caution">
    <text evidence="2">The sequence shown here is derived from an EMBL/GenBank/DDBJ whole genome shotgun (WGS) entry which is preliminary data.</text>
</comment>
<evidence type="ECO:0000313" key="3">
    <source>
        <dbReference type="Proteomes" id="UP001189429"/>
    </source>
</evidence>
<protein>
    <submittedName>
        <fullName evidence="2">Uncharacterized protein</fullName>
    </submittedName>
</protein>
<dbReference type="InterPro" id="IPR014953">
    <property type="entry name" value="DUF1824"/>
</dbReference>
<reference evidence="2" key="1">
    <citation type="submission" date="2023-10" db="EMBL/GenBank/DDBJ databases">
        <authorList>
            <person name="Chen Y."/>
            <person name="Shah S."/>
            <person name="Dougan E. K."/>
            <person name="Thang M."/>
            <person name="Chan C."/>
        </authorList>
    </citation>
    <scope>NUCLEOTIDE SEQUENCE [LARGE SCALE GENOMIC DNA]</scope>
</reference>
<dbReference type="Proteomes" id="UP001189429">
    <property type="component" value="Unassembled WGS sequence"/>
</dbReference>
<name>A0ABN9QAM3_9DINO</name>
<evidence type="ECO:0000313" key="2">
    <source>
        <dbReference type="EMBL" id="CAK0800263.1"/>
    </source>
</evidence>
<feature type="region of interest" description="Disordered" evidence="1">
    <location>
        <begin position="1"/>
        <end position="34"/>
    </location>
</feature>
<gene>
    <name evidence="2" type="ORF">PCOR1329_LOCUS8453</name>
</gene>
<dbReference type="Pfam" id="PF08854">
    <property type="entry name" value="DUF1824"/>
    <property type="match status" value="1"/>
</dbReference>
<dbReference type="EMBL" id="CAUYUJ010002323">
    <property type="protein sequence ID" value="CAK0800263.1"/>
    <property type="molecule type" value="Genomic_DNA"/>
</dbReference>
<organism evidence="2 3">
    <name type="scientific">Prorocentrum cordatum</name>
    <dbReference type="NCBI Taxonomy" id="2364126"/>
    <lineage>
        <taxon>Eukaryota</taxon>
        <taxon>Sar</taxon>
        <taxon>Alveolata</taxon>
        <taxon>Dinophyceae</taxon>
        <taxon>Prorocentrales</taxon>
        <taxon>Prorocentraceae</taxon>
        <taxon>Prorocentrum</taxon>
    </lineage>
</organism>
<dbReference type="Gene3D" id="3.30.360.10">
    <property type="entry name" value="Dihydrodipicolinate Reductase, domain 2"/>
    <property type="match status" value="1"/>
</dbReference>
<dbReference type="SUPFAM" id="SSF160532">
    <property type="entry name" value="Ava3019-like"/>
    <property type="match status" value="1"/>
</dbReference>
<accession>A0ABN9QAM3</accession>
<sequence>MIRILPPSPPPPPSMADRNAPRWGRPLRGPPRGGRAGQLLALPVLVAVAGELLPPAQLFSTTPGTRLWQPCRTSSYMVSGCAERWARLLGARSAVPRNAVDELTSWAETLLKDWDDKDRANRREGNAPFGLLQPDQVPDAEKLRAAVRYLVKNAISVRLGIMAGSGSEAVQAMRSWAAALQLPASGLDVRTVDARGKPTEDSSFASGPCYVKYNYNDRLQAEPDSYMSPHIGPTRGVTVNPELPDGELRIFGDLPLALFEGAPGDG</sequence>
<keyword evidence="3" id="KW-1185">Reference proteome</keyword>